<reference evidence="1" key="1">
    <citation type="submission" date="2021-06" db="EMBL/GenBank/DDBJ databases">
        <authorList>
            <person name="Kallberg Y."/>
            <person name="Tangrot J."/>
            <person name="Rosling A."/>
        </authorList>
    </citation>
    <scope>NUCLEOTIDE SEQUENCE</scope>
    <source>
        <strain evidence="1">MA453B</strain>
    </source>
</reference>
<gene>
    <name evidence="1" type="ORF">DERYTH_LOCUS20237</name>
</gene>
<dbReference type="AlphaFoldDB" id="A0A9N9P248"/>
<proteinExistence type="predicted"/>
<protein>
    <submittedName>
        <fullName evidence="1">15951_t:CDS:1</fullName>
    </submittedName>
</protein>
<name>A0A9N9P248_9GLOM</name>
<keyword evidence="2" id="KW-1185">Reference proteome</keyword>
<feature type="non-terminal residue" evidence="1">
    <location>
        <position position="1"/>
    </location>
</feature>
<dbReference type="EMBL" id="CAJVPY010023496">
    <property type="protein sequence ID" value="CAG8785129.1"/>
    <property type="molecule type" value="Genomic_DNA"/>
</dbReference>
<accession>A0A9N9P248</accession>
<comment type="caution">
    <text evidence="1">The sequence shown here is derived from an EMBL/GenBank/DDBJ whole genome shotgun (WGS) entry which is preliminary data.</text>
</comment>
<organism evidence="1 2">
    <name type="scientific">Dentiscutata erythropus</name>
    <dbReference type="NCBI Taxonomy" id="1348616"/>
    <lineage>
        <taxon>Eukaryota</taxon>
        <taxon>Fungi</taxon>
        <taxon>Fungi incertae sedis</taxon>
        <taxon>Mucoromycota</taxon>
        <taxon>Glomeromycotina</taxon>
        <taxon>Glomeromycetes</taxon>
        <taxon>Diversisporales</taxon>
        <taxon>Gigasporaceae</taxon>
        <taxon>Dentiscutata</taxon>
    </lineage>
</organism>
<dbReference type="Proteomes" id="UP000789405">
    <property type="component" value="Unassembled WGS sequence"/>
</dbReference>
<sequence>RLILRTMSQSSSVKQGPKAKELLCIFLDLVRNYSSRGLNDCGIPKLDHWRNANAPLAASKLEALKDLIPELSDRQFSQFSLCVNHYNQVVVSDHFYQQLLGSSSNRSRLEDSSNNDSTSASEFNEMIVEDVSRHLLDFEILADNNKYIITELQRQVKSKNDVISRLNKQLEECYKMIA</sequence>
<evidence type="ECO:0000313" key="2">
    <source>
        <dbReference type="Proteomes" id="UP000789405"/>
    </source>
</evidence>
<evidence type="ECO:0000313" key="1">
    <source>
        <dbReference type="EMBL" id="CAG8785129.1"/>
    </source>
</evidence>
<dbReference type="OrthoDB" id="2447818at2759"/>